<comment type="caution">
    <text evidence="2">The sequence shown here is derived from an EMBL/GenBank/DDBJ whole genome shotgun (WGS) entry which is preliminary data.</text>
</comment>
<protein>
    <recommendedName>
        <fullName evidence="4">Insoluble domain protein</fullName>
    </recommendedName>
</protein>
<evidence type="ECO:0000313" key="3">
    <source>
        <dbReference type="Proteomes" id="UP000612956"/>
    </source>
</evidence>
<sequence length="468" mass="45231">MTANDVEPDANRTAPIWDCAVAHGGKNARMTGMLGPGTGLARVAMTSAVAAAIVLAANSALAQAAPTQQPGLAGPATTQPGFETRPTAPVHPPTEQSPLGRVIPAPALPSDPSQYRDPSPSTDQGTGPVLPQQQSTPQRLHQAAPESDLPVVVEPAPIPAGPPKVITPPAPEKLGLGDLTIDRPDWVPADVAWKVNGHVALAQRDTNAALQSAGISASRADVMSTAMVLGGASGLGIGAITVGVPAAAIGAVGGGLVGAAIGGAAGAAAGTLVPVPIVGVVPSAMAGTVLGAATGAAVGAAVLGVPAAVAGGVAGGAVGALVGGVATAGDGSDFVAPPEEVPGPGAPDLSLHDQLRAGADTARSASESAVDWVQAQPGGVEAVHTVASALESGVQAWQNEPRAAPVDAAFAEVASDALSAARSTPGTSGVADAVTSTIGEQAPFESDQLGPLTEAANGALTAVQGLVR</sequence>
<dbReference type="AlphaFoldDB" id="A0A917QQ75"/>
<accession>A0A917QQ75</accession>
<feature type="compositionally biased region" description="Pro residues" evidence="1">
    <location>
        <begin position="156"/>
        <end position="171"/>
    </location>
</feature>
<reference evidence="2" key="1">
    <citation type="journal article" date="2014" name="Int. J. Syst. Evol. Microbiol.">
        <title>Complete genome sequence of Corynebacterium casei LMG S-19264T (=DSM 44701T), isolated from a smear-ripened cheese.</title>
        <authorList>
            <consortium name="US DOE Joint Genome Institute (JGI-PGF)"/>
            <person name="Walter F."/>
            <person name="Albersmeier A."/>
            <person name="Kalinowski J."/>
            <person name="Ruckert C."/>
        </authorList>
    </citation>
    <scope>NUCLEOTIDE SEQUENCE</scope>
    <source>
        <strain evidence="2">CGMCC 4.7278</strain>
    </source>
</reference>
<proteinExistence type="predicted"/>
<dbReference type="RefSeq" id="WP_188830468.1">
    <property type="nucleotide sequence ID" value="NZ_BMMW01000004.1"/>
</dbReference>
<organism evidence="2 3">
    <name type="scientific">Nocardia camponoti</name>
    <dbReference type="NCBI Taxonomy" id="1616106"/>
    <lineage>
        <taxon>Bacteria</taxon>
        <taxon>Bacillati</taxon>
        <taxon>Actinomycetota</taxon>
        <taxon>Actinomycetes</taxon>
        <taxon>Mycobacteriales</taxon>
        <taxon>Nocardiaceae</taxon>
        <taxon>Nocardia</taxon>
    </lineage>
</organism>
<evidence type="ECO:0000256" key="1">
    <source>
        <dbReference type="SAM" id="MobiDB-lite"/>
    </source>
</evidence>
<name>A0A917QQ75_9NOCA</name>
<evidence type="ECO:0000313" key="2">
    <source>
        <dbReference type="EMBL" id="GGK62846.1"/>
    </source>
</evidence>
<feature type="compositionally biased region" description="Polar residues" evidence="1">
    <location>
        <begin position="119"/>
        <end position="139"/>
    </location>
</feature>
<dbReference type="Proteomes" id="UP000612956">
    <property type="component" value="Unassembled WGS sequence"/>
</dbReference>
<keyword evidence="3" id="KW-1185">Reference proteome</keyword>
<gene>
    <name evidence="2" type="ORF">GCM10011591_38880</name>
</gene>
<dbReference type="EMBL" id="BMMW01000004">
    <property type="protein sequence ID" value="GGK62846.1"/>
    <property type="molecule type" value="Genomic_DNA"/>
</dbReference>
<feature type="region of interest" description="Disordered" evidence="1">
    <location>
        <begin position="152"/>
        <end position="171"/>
    </location>
</feature>
<feature type="region of interest" description="Disordered" evidence="1">
    <location>
        <begin position="67"/>
        <end position="147"/>
    </location>
</feature>
<feature type="compositionally biased region" description="Polar residues" evidence="1">
    <location>
        <begin position="67"/>
        <end position="81"/>
    </location>
</feature>
<evidence type="ECO:0008006" key="4">
    <source>
        <dbReference type="Google" id="ProtNLM"/>
    </source>
</evidence>
<reference evidence="2" key="2">
    <citation type="submission" date="2020-09" db="EMBL/GenBank/DDBJ databases">
        <authorList>
            <person name="Sun Q."/>
            <person name="Zhou Y."/>
        </authorList>
    </citation>
    <scope>NUCLEOTIDE SEQUENCE</scope>
    <source>
        <strain evidence="2">CGMCC 4.7278</strain>
    </source>
</reference>